<dbReference type="eggNOG" id="ENOG5033BIA">
    <property type="taxonomic scope" value="Bacteria"/>
</dbReference>
<dbReference type="Proteomes" id="UP000182114">
    <property type="component" value="Unassembled WGS sequence"/>
</dbReference>
<dbReference type="PROSITE" id="PS51257">
    <property type="entry name" value="PROKAR_LIPOPROTEIN"/>
    <property type="match status" value="1"/>
</dbReference>
<organism evidence="1 2">
    <name type="scientific">Cellulophaga baltica</name>
    <dbReference type="NCBI Taxonomy" id="76594"/>
    <lineage>
        <taxon>Bacteria</taxon>
        <taxon>Pseudomonadati</taxon>
        <taxon>Bacteroidota</taxon>
        <taxon>Flavobacteriia</taxon>
        <taxon>Flavobacteriales</taxon>
        <taxon>Flavobacteriaceae</taxon>
        <taxon>Cellulophaga</taxon>
    </lineage>
</organism>
<dbReference type="Pfam" id="PF13648">
    <property type="entry name" value="Lipocalin_4"/>
    <property type="match status" value="1"/>
</dbReference>
<evidence type="ECO:0000313" key="2">
    <source>
        <dbReference type="Proteomes" id="UP000182114"/>
    </source>
</evidence>
<proteinExistence type="predicted"/>
<accession>A0A1G7DJ65</accession>
<sequence>MKKLLVLSAALLGIFFTSCSSDDDDSGNPLIGSWGFFQDENANGELEEGDECSKKLTLIFREDMSFELEAYGSITGDPDECEKDSDSDTGTWAILSEGVLAITFDSGGVEEFNYSIENNTLTFTSTYESNGETETERSIYIRR</sequence>
<dbReference type="AlphaFoldDB" id="A0A1G7DJ65"/>
<reference evidence="2" key="1">
    <citation type="submission" date="2016-10" db="EMBL/GenBank/DDBJ databases">
        <authorList>
            <person name="Varghese N."/>
            <person name="Submissions S."/>
        </authorList>
    </citation>
    <scope>NUCLEOTIDE SEQUENCE [LARGE SCALE GENOMIC DNA]</scope>
    <source>
        <strain evidence="2">DSM 24729</strain>
    </source>
</reference>
<dbReference type="InterPro" id="IPR024311">
    <property type="entry name" value="Lipocalin-like"/>
</dbReference>
<dbReference type="RefSeq" id="WP_024482174.1">
    <property type="nucleotide sequence ID" value="NZ_FNBD01000001.1"/>
</dbReference>
<evidence type="ECO:0000313" key="1">
    <source>
        <dbReference type="EMBL" id="SDE51106.1"/>
    </source>
</evidence>
<gene>
    <name evidence="1" type="ORF">SAMN04487992_101582</name>
</gene>
<protein>
    <submittedName>
        <fullName evidence="1">Lipocalin-like domain-containing protein</fullName>
    </submittedName>
</protein>
<name>A0A1G7DJ65_9FLAO</name>
<keyword evidence="2" id="KW-1185">Reference proteome</keyword>
<dbReference type="EMBL" id="FNBD01000001">
    <property type="protein sequence ID" value="SDE51106.1"/>
    <property type="molecule type" value="Genomic_DNA"/>
</dbReference>